<evidence type="ECO:0000313" key="10">
    <source>
        <dbReference type="Proteomes" id="UP001164803"/>
    </source>
</evidence>
<dbReference type="NCBIfam" id="TIGR00615">
    <property type="entry name" value="recR"/>
    <property type="match status" value="1"/>
</dbReference>
<dbReference type="PANTHER" id="PTHR30446:SF0">
    <property type="entry name" value="RECOMBINATION PROTEIN RECR"/>
    <property type="match status" value="1"/>
</dbReference>
<dbReference type="Gene3D" id="6.10.250.240">
    <property type="match status" value="1"/>
</dbReference>
<dbReference type="Pfam" id="PF21176">
    <property type="entry name" value="RecR_HhH"/>
    <property type="match status" value="1"/>
</dbReference>
<keyword evidence="3 7" id="KW-0863">Zinc-finger</keyword>
<keyword evidence="1 7" id="KW-0479">Metal-binding</keyword>
<sequence>MWGYPEPVSRMIEQFMKLPGIGPKTAGRLAFHVMDMDMKDVEEFAKALKAIKTELAECSVCCNITETSPCSICSDPRRDKLVICIVQEPRDVVAMERTHEFNGTYHVLHGAISPMEGIGPQDIRIKELVTRIGEEDVDEVILATNPNVEGEATAMYISRLLKPFSLKVTRIAHGLPVGGDLEYADEVTLAKALEGRRTL</sequence>
<evidence type="ECO:0000256" key="5">
    <source>
        <dbReference type="ARBA" id="ARBA00023172"/>
    </source>
</evidence>
<dbReference type="SUPFAM" id="SSF111304">
    <property type="entry name" value="Recombination protein RecR"/>
    <property type="match status" value="1"/>
</dbReference>
<gene>
    <name evidence="7 9" type="primary">recR</name>
    <name evidence="9" type="ORF">NZD86_01785</name>
</gene>
<dbReference type="Gene3D" id="3.30.60.80">
    <property type="match status" value="1"/>
</dbReference>
<dbReference type="Gene3D" id="1.10.8.420">
    <property type="entry name" value="RecR Domain 1"/>
    <property type="match status" value="1"/>
</dbReference>
<comment type="similarity">
    <text evidence="7">Belongs to the RecR family.</text>
</comment>
<evidence type="ECO:0000256" key="1">
    <source>
        <dbReference type="ARBA" id="ARBA00022723"/>
    </source>
</evidence>
<reference evidence="9" key="1">
    <citation type="submission" date="2022-08" db="EMBL/GenBank/DDBJ databases">
        <title>Alicyclobacillus dauci DSM2870, complete genome.</title>
        <authorList>
            <person name="Wang Q."/>
            <person name="Cai R."/>
            <person name="Wang Z."/>
        </authorList>
    </citation>
    <scope>NUCLEOTIDE SEQUENCE</scope>
    <source>
        <strain evidence="9">DSM 28700</strain>
    </source>
</reference>
<evidence type="ECO:0000256" key="2">
    <source>
        <dbReference type="ARBA" id="ARBA00022763"/>
    </source>
</evidence>
<feature type="domain" description="Toprim" evidence="8">
    <location>
        <begin position="81"/>
        <end position="176"/>
    </location>
</feature>
<dbReference type="SMART" id="SM00493">
    <property type="entry name" value="TOPRIM"/>
    <property type="match status" value="1"/>
</dbReference>
<dbReference type="CDD" id="cd01025">
    <property type="entry name" value="TOPRIM_recR"/>
    <property type="match status" value="1"/>
</dbReference>
<evidence type="ECO:0000256" key="7">
    <source>
        <dbReference type="HAMAP-Rule" id="MF_00017"/>
    </source>
</evidence>
<evidence type="ECO:0000256" key="3">
    <source>
        <dbReference type="ARBA" id="ARBA00022771"/>
    </source>
</evidence>
<evidence type="ECO:0000313" key="9">
    <source>
        <dbReference type="EMBL" id="WAH37302.1"/>
    </source>
</evidence>
<dbReference type="Pfam" id="PF02132">
    <property type="entry name" value="RecR_ZnF"/>
    <property type="match status" value="1"/>
</dbReference>
<dbReference type="InterPro" id="IPR015967">
    <property type="entry name" value="Rcmb_RecR_Znf"/>
</dbReference>
<keyword evidence="5 7" id="KW-0233">DNA recombination</keyword>
<dbReference type="Pfam" id="PF21175">
    <property type="entry name" value="RecR_C"/>
    <property type="match status" value="1"/>
</dbReference>
<keyword evidence="4 7" id="KW-0862">Zinc</keyword>
<dbReference type="InterPro" id="IPR034137">
    <property type="entry name" value="TOPRIM_RecR"/>
</dbReference>
<organism evidence="9 10">
    <name type="scientific">Alicyclobacillus dauci</name>
    <dbReference type="NCBI Taxonomy" id="1475485"/>
    <lineage>
        <taxon>Bacteria</taxon>
        <taxon>Bacillati</taxon>
        <taxon>Bacillota</taxon>
        <taxon>Bacilli</taxon>
        <taxon>Bacillales</taxon>
        <taxon>Alicyclobacillaceae</taxon>
        <taxon>Alicyclobacillus</taxon>
    </lineage>
</organism>
<name>A0ABY6Z342_9BACL</name>
<keyword evidence="2 7" id="KW-0227">DNA damage</keyword>
<dbReference type="InterPro" id="IPR000093">
    <property type="entry name" value="DNA_Rcmb_RecR"/>
</dbReference>
<evidence type="ECO:0000256" key="4">
    <source>
        <dbReference type="ARBA" id="ARBA00022833"/>
    </source>
</evidence>
<dbReference type="PANTHER" id="PTHR30446">
    <property type="entry name" value="RECOMBINATION PROTEIN RECR"/>
    <property type="match status" value="1"/>
</dbReference>
<dbReference type="Pfam" id="PF13662">
    <property type="entry name" value="Toprim_4"/>
    <property type="match status" value="1"/>
</dbReference>
<dbReference type="SMART" id="SM00278">
    <property type="entry name" value="HhH1"/>
    <property type="match status" value="1"/>
</dbReference>
<dbReference type="InterPro" id="IPR006171">
    <property type="entry name" value="TOPRIM_dom"/>
</dbReference>
<keyword evidence="6 7" id="KW-0234">DNA repair</keyword>
<evidence type="ECO:0000256" key="6">
    <source>
        <dbReference type="ARBA" id="ARBA00023204"/>
    </source>
</evidence>
<dbReference type="InterPro" id="IPR023627">
    <property type="entry name" value="Rcmb_RecR"/>
</dbReference>
<accession>A0ABY6Z342</accession>
<evidence type="ECO:0000259" key="8">
    <source>
        <dbReference type="PROSITE" id="PS50880"/>
    </source>
</evidence>
<protein>
    <recommendedName>
        <fullName evidence="7">Recombination protein RecR</fullName>
    </recommendedName>
</protein>
<feature type="zinc finger region" description="C4-type" evidence="7">
    <location>
        <begin position="58"/>
        <end position="73"/>
    </location>
</feature>
<dbReference type="Gene3D" id="3.40.1360.10">
    <property type="match status" value="1"/>
</dbReference>
<dbReference type="PROSITE" id="PS50880">
    <property type="entry name" value="TOPRIM"/>
    <property type="match status" value="1"/>
</dbReference>
<dbReference type="Proteomes" id="UP001164803">
    <property type="component" value="Chromosome"/>
</dbReference>
<dbReference type="RefSeq" id="WP_268044777.1">
    <property type="nucleotide sequence ID" value="NZ_CP104064.1"/>
</dbReference>
<comment type="function">
    <text evidence="7">May play a role in DNA repair. It seems to be involved in an RecBC-independent recombinational process of DNA repair. It may act with RecF and RecO.</text>
</comment>
<dbReference type="HAMAP" id="MF_00017">
    <property type="entry name" value="RecR"/>
    <property type="match status" value="1"/>
</dbReference>
<dbReference type="PROSITE" id="PS01300">
    <property type="entry name" value="RECR"/>
    <property type="match status" value="1"/>
</dbReference>
<dbReference type="InterPro" id="IPR003583">
    <property type="entry name" value="Hlx-hairpin-Hlx_DNA-bd_motif"/>
</dbReference>
<dbReference type="EMBL" id="CP104064">
    <property type="protein sequence ID" value="WAH37302.1"/>
    <property type="molecule type" value="Genomic_DNA"/>
</dbReference>
<proteinExistence type="inferred from homology"/>
<keyword evidence="10" id="KW-1185">Reference proteome</keyword>